<feature type="domain" description="Bacterial surface antigen (D15)" evidence="6">
    <location>
        <begin position="559"/>
        <end position="747"/>
    </location>
</feature>
<dbReference type="Gene3D" id="3.10.20.310">
    <property type="entry name" value="membrane protein fhac"/>
    <property type="match status" value="1"/>
</dbReference>
<dbReference type="PROSITE" id="PS51257">
    <property type="entry name" value="PROKAR_LIPOPROTEIN"/>
    <property type="match status" value="1"/>
</dbReference>
<comment type="subcellular location">
    <subcellularLocation>
        <location evidence="1">Membrane</location>
    </subcellularLocation>
</comment>
<dbReference type="GO" id="GO:0019867">
    <property type="term" value="C:outer membrane"/>
    <property type="evidence" value="ECO:0007669"/>
    <property type="project" value="InterPro"/>
</dbReference>
<keyword evidence="5" id="KW-0998">Cell outer membrane</keyword>
<evidence type="ECO:0000313" key="7">
    <source>
        <dbReference type="EMBL" id="PXX22951.1"/>
    </source>
</evidence>
<accession>A0A318IDN9</accession>
<evidence type="ECO:0000256" key="1">
    <source>
        <dbReference type="ARBA" id="ARBA00004370"/>
    </source>
</evidence>
<gene>
    <name evidence="7" type="ORF">EJ73_00932</name>
</gene>
<dbReference type="EMBL" id="QJJX01000008">
    <property type="protein sequence ID" value="PXX22951.1"/>
    <property type="molecule type" value="Genomic_DNA"/>
</dbReference>
<dbReference type="Pfam" id="PF01103">
    <property type="entry name" value="Omp85"/>
    <property type="match status" value="1"/>
</dbReference>
<dbReference type="InterPro" id="IPR000184">
    <property type="entry name" value="Bac_surfAg_D15"/>
</dbReference>
<evidence type="ECO:0000256" key="2">
    <source>
        <dbReference type="ARBA" id="ARBA00022692"/>
    </source>
</evidence>
<evidence type="ECO:0000256" key="3">
    <source>
        <dbReference type="ARBA" id="ARBA00022729"/>
    </source>
</evidence>
<sequence>MERSGLYKYQPLQLLRNALNTLPLWCMVAFLAACSASKFVPDESCLLEKVELKSDTKKFNVASLEPYIRQKANSKWFSVFKIPLGIYALSGRDSTCWVNRTLRKIGEEPVVYDTLQAKLSCNDLKLALQNMGYMNGEVDLTTRAKGKHLTAVYTLHPGTPFYINSVRYDIQDSIIAKMLDLDNPNRQELKSGDPFTVTRLEDERKRITRVLMDSGYYRFHKDFIQYGADSTKGSNQVNLMLHLLRYRPNSSVPETLHPRYTIRSVAFSSNDSTKIHLRQRVLRRSTLIRPGDLFSASLLQRTYANFARMQAVRYTNIRFLEVPDTTLLDCDINISTNKPSSISFQPEGTNTAGDLGAAASVTYENRNLFRGSELLSIQLRAAYEAITRLEGYQNKDYQEYGVETKLTFPRFVAPLLSKTFRRRSLATSELSLNWNLQNRPEFHRRVFAMAWRYHWNEPRHHITYRYDFFDINYVNMPWISSRFKADYLDNATSRNAILRYNYEDIFILKMGFGMSFNNGVNAVKLNVESAGNILQAVSKTFRMQQNADGKYTLVNIAYAQYVKFDVDYTRLFKFDERNSLAFHVGLGVAYPYGNSTILPFEKRYFSGGANSVRGWRVRELGPGSFKGTDGRIDFINQTGDMKLDLNLEYRTFLGWKLHGAVFVDAGNIWTLRNYADQPGGQFRFNTFYQQIAMAYGLGLRLNFDYFVLRFDLGMKAVNPAYSSTREHYPLFYPNFKRDYAFHFAVGFPF</sequence>
<evidence type="ECO:0000259" key="6">
    <source>
        <dbReference type="Pfam" id="PF01103"/>
    </source>
</evidence>
<dbReference type="Proteomes" id="UP000248314">
    <property type="component" value="Unassembled WGS sequence"/>
</dbReference>
<dbReference type="PANTHER" id="PTHR12815">
    <property type="entry name" value="SORTING AND ASSEMBLY MACHINERY SAMM50 PROTEIN FAMILY MEMBER"/>
    <property type="match status" value="1"/>
</dbReference>
<evidence type="ECO:0000256" key="5">
    <source>
        <dbReference type="ARBA" id="ARBA00023237"/>
    </source>
</evidence>
<dbReference type="AlphaFoldDB" id="A0A318IDN9"/>
<keyword evidence="4" id="KW-0472">Membrane</keyword>
<dbReference type="STRING" id="1122991.GCA_000613445_02757"/>
<protein>
    <submittedName>
        <fullName evidence="7">Outer membrane protein assembly factor BamA</fullName>
    </submittedName>
</protein>
<evidence type="ECO:0000256" key="4">
    <source>
        <dbReference type="ARBA" id="ARBA00023136"/>
    </source>
</evidence>
<reference evidence="7 8" key="1">
    <citation type="submission" date="2018-05" db="EMBL/GenBank/DDBJ databases">
        <title>Genomic Encyclopedia of Type Strains, Phase I: the one thousand microbial genomes (KMG-I) project.</title>
        <authorList>
            <person name="Kyrpides N."/>
        </authorList>
    </citation>
    <scope>NUCLEOTIDE SEQUENCE [LARGE SCALE GENOMIC DNA]</scope>
    <source>
        <strain evidence="7 8">DSM 15611</strain>
    </source>
</reference>
<proteinExistence type="predicted"/>
<keyword evidence="8" id="KW-1185">Reference proteome</keyword>
<dbReference type="PANTHER" id="PTHR12815:SF47">
    <property type="entry name" value="TRANSLOCATION AND ASSEMBLY MODULE SUBUNIT TAMA"/>
    <property type="match status" value="1"/>
</dbReference>
<dbReference type="InterPro" id="IPR039910">
    <property type="entry name" value="D15-like"/>
</dbReference>
<keyword evidence="2" id="KW-0812">Transmembrane</keyword>
<comment type="caution">
    <text evidence="7">The sequence shown here is derived from an EMBL/GenBank/DDBJ whole genome shotgun (WGS) entry which is preliminary data.</text>
</comment>
<organism evidence="7 8">
    <name type="scientific">Hoylesella shahii DSM 15611 = JCM 12083</name>
    <dbReference type="NCBI Taxonomy" id="1122991"/>
    <lineage>
        <taxon>Bacteria</taxon>
        <taxon>Pseudomonadati</taxon>
        <taxon>Bacteroidota</taxon>
        <taxon>Bacteroidia</taxon>
        <taxon>Bacteroidales</taxon>
        <taxon>Prevotellaceae</taxon>
        <taxon>Hoylesella</taxon>
    </lineage>
</organism>
<keyword evidence="3" id="KW-0732">Signal</keyword>
<dbReference type="Gene3D" id="2.40.160.50">
    <property type="entry name" value="membrane protein fhac: a member of the omp85/tpsb transporter family"/>
    <property type="match status" value="1"/>
</dbReference>
<evidence type="ECO:0000313" key="8">
    <source>
        <dbReference type="Proteomes" id="UP000248314"/>
    </source>
</evidence>
<name>A0A318IDN9_9BACT</name>